<dbReference type="InterPro" id="IPR012796">
    <property type="entry name" value="Lysidine-tRNA-synth_C"/>
</dbReference>
<dbReference type="GO" id="GO:0006400">
    <property type="term" value="P:tRNA modification"/>
    <property type="evidence" value="ECO:0007669"/>
    <property type="project" value="UniProtKB-UniRule"/>
</dbReference>
<feature type="binding site" evidence="8">
    <location>
        <begin position="44"/>
        <end position="49"/>
    </location>
    <ligand>
        <name>ATP</name>
        <dbReference type="ChEBI" id="CHEBI:30616"/>
    </ligand>
</feature>
<dbReference type="PANTHER" id="PTHR43033:SF1">
    <property type="entry name" value="TRNA(ILE)-LYSIDINE SYNTHASE-RELATED"/>
    <property type="match status" value="1"/>
</dbReference>
<evidence type="ECO:0000313" key="10">
    <source>
        <dbReference type="EMBL" id="ADI18075.1"/>
    </source>
</evidence>
<dbReference type="Pfam" id="PF01171">
    <property type="entry name" value="ATP_bind_3"/>
    <property type="match status" value="1"/>
</dbReference>
<dbReference type="GO" id="GO:0005524">
    <property type="term" value="F:ATP binding"/>
    <property type="evidence" value="ECO:0007669"/>
    <property type="project" value="UniProtKB-UniRule"/>
</dbReference>
<dbReference type="Pfam" id="PF11734">
    <property type="entry name" value="TilS_C"/>
    <property type="match status" value="1"/>
</dbReference>
<keyword evidence="2 8" id="KW-0963">Cytoplasm</keyword>
<dbReference type="Gene3D" id="3.40.50.620">
    <property type="entry name" value="HUPs"/>
    <property type="match status" value="1"/>
</dbReference>
<dbReference type="SUPFAM" id="SSF52402">
    <property type="entry name" value="Adenine nucleotide alpha hydrolases-like"/>
    <property type="match status" value="1"/>
</dbReference>
<dbReference type="AlphaFoldDB" id="E0XUI4"/>
<accession>E0XUI4</accession>
<evidence type="ECO:0000259" key="9">
    <source>
        <dbReference type="SMART" id="SM00977"/>
    </source>
</evidence>
<dbReference type="HAMAP" id="MF_01161">
    <property type="entry name" value="tRNA_Ile_lys_synt"/>
    <property type="match status" value="1"/>
</dbReference>
<reference evidence="10" key="1">
    <citation type="journal article" date="2011" name="Environ. Microbiol.">
        <title>Time-series analyses of Monterey Bay coastal microbial picoplankton using a 'genome proxy' microarray.</title>
        <authorList>
            <person name="Rich V.I."/>
            <person name="Pham V.D."/>
            <person name="Eppley J."/>
            <person name="Shi Y."/>
            <person name="DeLong E.F."/>
        </authorList>
    </citation>
    <scope>NUCLEOTIDE SEQUENCE</scope>
</reference>
<dbReference type="GO" id="GO:0032267">
    <property type="term" value="F:tRNA(Ile)-lysidine synthase activity"/>
    <property type="evidence" value="ECO:0007669"/>
    <property type="project" value="UniProtKB-EC"/>
</dbReference>
<proteinExistence type="inferred from homology"/>
<evidence type="ECO:0000256" key="4">
    <source>
        <dbReference type="ARBA" id="ARBA00022694"/>
    </source>
</evidence>
<gene>
    <name evidence="8" type="primary">tilS</name>
</gene>
<dbReference type="PANTHER" id="PTHR43033">
    <property type="entry name" value="TRNA(ILE)-LYSIDINE SYNTHASE-RELATED"/>
    <property type="match status" value="1"/>
</dbReference>
<sequence>MPLLRFVRLSEVFVYMAELSQRVEASINEYRLIPQGGRVVVALSGGGDSVVLAHLLCEMSAIARWSVVGFLHINHQLRAVANEDADFCRQLSDELHVPFLIEAVNVRAMSRDRGISIEEAGHRLRYEIFNRICRSHLADCVATGHTRDDLAETVLLRLIRGAGPRGLSGIRPRNGFVVRPLLDVTRKELREYLQVRGLPHREDATNEDTSVARNRIRHSLIPFLKTNFSEGIVDVLAREASIARADDEWMEREVDQAVGQMVCYGEEVADIDCDAIAKLPTALSRRVSKRVLEHIGGHPVSFDQTNRLFSLIRTSSQSDVSVDFPGSRLIRSSNRTQLVRWQGRAGNRQSRVSEFEYALPIPGEVKVPELGEIISATPSGSVPGLSARGRTVAVSSARIASPLTVRNWRPGDVIQPLGLGGHKKLQDIFVDRKISKAQRGTIPIVADSRGKIVWVAGQTLDEDFRVTDSDRGVLILKVMKLGDSV</sequence>
<comment type="similarity">
    <text evidence="8">Belongs to the tRNA(Ile)-lysidine synthase family.</text>
</comment>
<protein>
    <recommendedName>
        <fullName evidence="8">tRNA(Ile)-lysidine synthase</fullName>
        <ecNumber evidence="8">6.3.4.19</ecNumber>
    </recommendedName>
    <alternativeName>
        <fullName evidence="8">tRNA(Ile)-2-lysyl-cytidine synthase</fullName>
    </alternativeName>
    <alternativeName>
        <fullName evidence="8">tRNA(Ile)-lysidine synthetase</fullName>
    </alternativeName>
</protein>
<keyword evidence="5 8" id="KW-0547">Nucleotide-binding</keyword>
<comment type="function">
    <text evidence="8">Ligates lysine onto the cytidine present at position 34 of the AUA codon-specific tRNA(Ile) that contains the anticodon CAU, in an ATP-dependent manner. Cytidine is converted to lysidine, thus changing the amino acid specificity of the tRNA from methionine to isoleucine.</text>
</comment>
<evidence type="ECO:0000256" key="1">
    <source>
        <dbReference type="ARBA" id="ARBA00004496"/>
    </source>
</evidence>
<dbReference type="InterPro" id="IPR011063">
    <property type="entry name" value="TilS/TtcA_N"/>
</dbReference>
<dbReference type="SMART" id="SM00977">
    <property type="entry name" value="TilS_C"/>
    <property type="match status" value="1"/>
</dbReference>
<feature type="domain" description="Lysidine-tRNA(Ile) synthetase C-terminal" evidence="9">
    <location>
        <begin position="403"/>
        <end position="476"/>
    </location>
</feature>
<dbReference type="CDD" id="cd01992">
    <property type="entry name" value="TilS_N"/>
    <property type="match status" value="1"/>
</dbReference>
<evidence type="ECO:0000256" key="8">
    <source>
        <dbReference type="HAMAP-Rule" id="MF_01161"/>
    </source>
</evidence>
<comment type="subcellular location">
    <subcellularLocation>
        <location evidence="1 8">Cytoplasm</location>
    </subcellularLocation>
</comment>
<dbReference type="InterPro" id="IPR014729">
    <property type="entry name" value="Rossmann-like_a/b/a_fold"/>
</dbReference>
<dbReference type="SUPFAM" id="SSF56037">
    <property type="entry name" value="PheT/TilS domain"/>
    <property type="match status" value="1"/>
</dbReference>
<evidence type="ECO:0000256" key="5">
    <source>
        <dbReference type="ARBA" id="ARBA00022741"/>
    </source>
</evidence>
<organism evidence="10">
    <name type="scientific">uncultured Acidobacteriales bacterium HF0200_23L05</name>
    <dbReference type="NCBI Taxonomy" id="710732"/>
    <lineage>
        <taxon>Bacteria</taxon>
        <taxon>Pseudomonadati</taxon>
        <taxon>Acidobacteriota</taxon>
        <taxon>Terriglobia</taxon>
        <taxon>Terriglobales</taxon>
        <taxon>environmental samples</taxon>
    </lineage>
</organism>
<dbReference type="GO" id="GO:0005737">
    <property type="term" value="C:cytoplasm"/>
    <property type="evidence" value="ECO:0007669"/>
    <property type="project" value="UniProtKB-SubCell"/>
</dbReference>
<dbReference type="EMBL" id="GU474881">
    <property type="protein sequence ID" value="ADI18075.1"/>
    <property type="molecule type" value="Genomic_DNA"/>
</dbReference>
<keyword evidence="3 8" id="KW-0436">Ligase</keyword>
<dbReference type="InterPro" id="IPR012795">
    <property type="entry name" value="tRNA_Ile_lys_synt_N"/>
</dbReference>
<dbReference type="NCBIfam" id="TIGR02433">
    <property type="entry name" value="lysidine_TilS_C"/>
    <property type="match status" value="1"/>
</dbReference>
<dbReference type="SUPFAM" id="SSF82829">
    <property type="entry name" value="MesJ substrate recognition domain-like"/>
    <property type="match status" value="1"/>
</dbReference>
<dbReference type="NCBIfam" id="TIGR02432">
    <property type="entry name" value="lysidine_TilS_N"/>
    <property type="match status" value="1"/>
</dbReference>
<evidence type="ECO:0000256" key="7">
    <source>
        <dbReference type="ARBA" id="ARBA00048539"/>
    </source>
</evidence>
<name>E0XUI4_9BACT</name>
<keyword evidence="6 8" id="KW-0067">ATP-binding</keyword>
<evidence type="ECO:0000256" key="3">
    <source>
        <dbReference type="ARBA" id="ARBA00022598"/>
    </source>
</evidence>
<dbReference type="EC" id="6.3.4.19" evidence="8"/>
<comment type="catalytic activity">
    <reaction evidence="7 8">
        <text>cytidine(34) in tRNA(Ile2) + L-lysine + ATP = lysidine(34) in tRNA(Ile2) + AMP + diphosphate + H(+)</text>
        <dbReference type="Rhea" id="RHEA:43744"/>
        <dbReference type="Rhea" id="RHEA-COMP:10625"/>
        <dbReference type="Rhea" id="RHEA-COMP:10670"/>
        <dbReference type="ChEBI" id="CHEBI:15378"/>
        <dbReference type="ChEBI" id="CHEBI:30616"/>
        <dbReference type="ChEBI" id="CHEBI:32551"/>
        <dbReference type="ChEBI" id="CHEBI:33019"/>
        <dbReference type="ChEBI" id="CHEBI:82748"/>
        <dbReference type="ChEBI" id="CHEBI:83665"/>
        <dbReference type="ChEBI" id="CHEBI:456215"/>
        <dbReference type="EC" id="6.3.4.19"/>
    </reaction>
</comment>
<keyword evidence="4 8" id="KW-0819">tRNA processing</keyword>
<dbReference type="InterPro" id="IPR012094">
    <property type="entry name" value="tRNA_Ile_lys_synt"/>
</dbReference>
<comment type="domain">
    <text evidence="8">The N-terminal region contains the highly conserved SGGXDS motif, predicted to be a P-loop motif involved in ATP binding.</text>
</comment>
<evidence type="ECO:0000256" key="6">
    <source>
        <dbReference type="ARBA" id="ARBA00022840"/>
    </source>
</evidence>
<dbReference type="Gene3D" id="1.20.59.20">
    <property type="match status" value="1"/>
</dbReference>
<evidence type="ECO:0000256" key="2">
    <source>
        <dbReference type="ARBA" id="ARBA00022490"/>
    </source>
</evidence>